<dbReference type="Pfam" id="PF07177">
    <property type="entry name" value="Neuralized"/>
    <property type="match status" value="1"/>
</dbReference>
<dbReference type="Gene3D" id="2.60.120.920">
    <property type="match status" value="1"/>
</dbReference>
<name>A0AA36NBY0_9DINO</name>
<dbReference type="AlphaFoldDB" id="A0AA36NBY0"/>
<proteinExistence type="predicted"/>
<dbReference type="InterPro" id="IPR006573">
    <property type="entry name" value="NHR_dom"/>
</dbReference>
<organism evidence="2 3">
    <name type="scientific">Effrenium voratum</name>
    <dbReference type="NCBI Taxonomy" id="2562239"/>
    <lineage>
        <taxon>Eukaryota</taxon>
        <taxon>Sar</taxon>
        <taxon>Alveolata</taxon>
        <taxon>Dinophyceae</taxon>
        <taxon>Suessiales</taxon>
        <taxon>Symbiodiniaceae</taxon>
        <taxon>Effrenium</taxon>
    </lineage>
</organism>
<reference evidence="2" key="1">
    <citation type="submission" date="2023-08" db="EMBL/GenBank/DDBJ databases">
        <authorList>
            <person name="Chen Y."/>
            <person name="Shah S."/>
            <person name="Dougan E. K."/>
            <person name="Thang M."/>
            <person name="Chan C."/>
        </authorList>
    </citation>
    <scope>NUCLEOTIDE SEQUENCE</scope>
</reference>
<gene>
    <name evidence="2" type="ORF">EVOR1521_LOCUS24678</name>
</gene>
<dbReference type="EMBL" id="CAUJNA010003420">
    <property type="protein sequence ID" value="CAJ1401557.1"/>
    <property type="molecule type" value="Genomic_DNA"/>
</dbReference>
<protein>
    <recommendedName>
        <fullName evidence="1">NHR domain-containing protein</fullName>
    </recommendedName>
</protein>
<evidence type="ECO:0000313" key="3">
    <source>
        <dbReference type="Proteomes" id="UP001178507"/>
    </source>
</evidence>
<keyword evidence="3" id="KW-1185">Reference proteome</keyword>
<dbReference type="InterPro" id="IPR043136">
    <property type="entry name" value="B30.2/SPRY_sf"/>
</dbReference>
<sequence length="296" mass="31935">MIGLPALFPSAAIPRPQPLAHRLHSKPQTLRRQGPASNIPVAVAAAVATATAAKSTRKAKWSSWNSGHGVELNDDETIAKRRDHYSRPEGHCIVVSETPIASAAGPKGADFYAEIKIENDSDAWASGFDMGITALTPDVVGLANEQGLCWADFPDTWVLRGDGMLRINGRAYPPGAMSNQAAWMRGWDTAMLELGDTCGLHITKDGKELVGLRNGEVVGRLVLDDIVKVPTDGELYLICDVIGRAGEVQVMDVPCPLPKVEIAPAPAVSPPAKKAPAKDPVNHFWEIMQRRPPMYR</sequence>
<evidence type="ECO:0000259" key="1">
    <source>
        <dbReference type="PROSITE" id="PS51065"/>
    </source>
</evidence>
<comment type="caution">
    <text evidence="2">The sequence shown here is derived from an EMBL/GenBank/DDBJ whole genome shotgun (WGS) entry which is preliminary data.</text>
</comment>
<feature type="domain" description="NHR" evidence="1">
    <location>
        <begin position="58"/>
        <end position="253"/>
    </location>
</feature>
<dbReference type="Proteomes" id="UP001178507">
    <property type="component" value="Unassembled WGS sequence"/>
</dbReference>
<evidence type="ECO:0000313" key="2">
    <source>
        <dbReference type="EMBL" id="CAJ1401557.1"/>
    </source>
</evidence>
<accession>A0AA36NBY0</accession>
<dbReference type="PROSITE" id="PS51065">
    <property type="entry name" value="NHR"/>
    <property type="match status" value="1"/>
</dbReference>